<evidence type="ECO:0000313" key="7">
    <source>
        <dbReference type="EMBL" id="GAI05283.1"/>
    </source>
</evidence>
<comment type="caution">
    <text evidence="7">The sequence shown here is derived from an EMBL/GenBank/DDBJ whole genome shotgun (WGS) entry which is preliminary data.</text>
</comment>
<evidence type="ECO:0000256" key="2">
    <source>
        <dbReference type="ARBA" id="ARBA00022475"/>
    </source>
</evidence>
<evidence type="ECO:0000256" key="5">
    <source>
        <dbReference type="ARBA" id="ARBA00023136"/>
    </source>
</evidence>
<dbReference type="EMBL" id="BARV01007247">
    <property type="protein sequence ID" value="GAI05283.1"/>
    <property type="molecule type" value="Genomic_DNA"/>
</dbReference>
<evidence type="ECO:0000256" key="6">
    <source>
        <dbReference type="SAM" id="Phobius"/>
    </source>
</evidence>
<feature type="transmembrane region" description="Helical" evidence="6">
    <location>
        <begin position="143"/>
        <end position="161"/>
    </location>
</feature>
<keyword evidence="2" id="KW-1003">Cell membrane</keyword>
<feature type="transmembrane region" description="Helical" evidence="6">
    <location>
        <begin position="97"/>
        <end position="113"/>
    </location>
</feature>
<evidence type="ECO:0000256" key="4">
    <source>
        <dbReference type="ARBA" id="ARBA00022989"/>
    </source>
</evidence>
<reference evidence="7" key="1">
    <citation type="journal article" date="2014" name="Front. Microbiol.">
        <title>High frequency of phylogenetically diverse reductive dehalogenase-homologous genes in deep subseafloor sedimentary metagenomes.</title>
        <authorList>
            <person name="Kawai M."/>
            <person name="Futagami T."/>
            <person name="Toyoda A."/>
            <person name="Takaki Y."/>
            <person name="Nishi S."/>
            <person name="Hori S."/>
            <person name="Arai W."/>
            <person name="Tsubouchi T."/>
            <person name="Morono Y."/>
            <person name="Uchiyama I."/>
            <person name="Ito T."/>
            <person name="Fujiyama A."/>
            <person name="Inagaki F."/>
            <person name="Takami H."/>
        </authorList>
    </citation>
    <scope>NUCLEOTIDE SEQUENCE</scope>
    <source>
        <strain evidence="7">Expedition CK06-06</strain>
    </source>
</reference>
<evidence type="ECO:0000256" key="1">
    <source>
        <dbReference type="ARBA" id="ARBA00004651"/>
    </source>
</evidence>
<dbReference type="GO" id="GO:0022857">
    <property type="term" value="F:transmembrane transporter activity"/>
    <property type="evidence" value="ECO:0007669"/>
    <property type="project" value="InterPro"/>
</dbReference>
<keyword evidence="3 6" id="KW-0812">Transmembrane</keyword>
<keyword evidence="5 6" id="KW-0472">Membrane</keyword>
<accession>X1KF53</accession>
<feature type="transmembrane region" description="Helical" evidence="6">
    <location>
        <begin position="13"/>
        <end position="31"/>
    </location>
</feature>
<feature type="transmembrane region" description="Helical" evidence="6">
    <location>
        <begin position="62"/>
        <end position="85"/>
    </location>
</feature>
<sequence length="170" mass="18277">GYILIAQTRVFKIPSLVLIFIFILIIFLILLRYTSFGKTIYAIGGNANAAYLSGIKTNRWKITLFVISGALSAIAGIIGCSQIGQIDPLQWGKGYEMVAFSIALLGGASLSGGRGSMEGTLQAAIIMGILSNIMNLFSVSIYFQKVALGVILILLVFFDAFTKRGVAEIE</sequence>
<dbReference type="PANTHER" id="PTHR32196">
    <property type="entry name" value="ABC TRANSPORTER PERMEASE PROTEIN YPHD-RELATED-RELATED"/>
    <property type="match status" value="1"/>
</dbReference>
<name>X1KF53_9ZZZZ</name>
<dbReference type="AlphaFoldDB" id="X1KF53"/>
<dbReference type="GO" id="GO:0005886">
    <property type="term" value="C:plasma membrane"/>
    <property type="evidence" value="ECO:0007669"/>
    <property type="project" value="UniProtKB-SubCell"/>
</dbReference>
<proteinExistence type="predicted"/>
<comment type="subcellular location">
    <subcellularLocation>
        <location evidence="1">Cell membrane</location>
        <topology evidence="1">Multi-pass membrane protein</topology>
    </subcellularLocation>
</comment>
<dbReference type="InterPro" id="IPR001851">
    <property type="entry name" value="ABC_transp_permease"/>
</dbReference>
<gene>
    <name evidence="7" type="ORF">S06H3_14785</name>
</gene>
<dbReference type="Pfam" id="PF02653">
    <property type="entry name" value="BPD_transp_2"/>
    <property type="match status" value="1"/>
</dbReference>
<evidence type="ECO:0000256" key="3">
    <source>
        <dbReference type="ARBA" id="ARBA00022692"/>
    </source>
</evidence>
<protein>
    <recommendedName>
        <fullName evidence="8">ABC transporter permease</fullName>
    </recommendedName>
</protein>
<evidence type="ECO:0008006" key="8">
    <source>
        <dbReference type="Google" id="ProtNLM"/>
    </source>
</evidence>
<organism evidence="7">
    <name type="scientific">marine sediment metagenome</name>
    <dbReference type="NCBI Taxonomy" id="412755"/>
    <lineage>
        <taxon>unclassified sequences</taxon>
        <taxon>metagenomes</taxon>
        <taxon>ecological metagenomes</taxon>
    </lineage>
</organism>
<feature type="non-terminal residue" evidence="7">
    <location>
        <position position="1"/>
    </location>
</feature>
<dbReference type="CDD" id="cd06579">
    <property type="entry name" value="TM_PBP1_transp_AraH_like"/>
    <property type="match status" value="1"/>
</dbReference>
<keyword evidence="4 6" id="KW-1133">Transmembrane helix</keyword>